<evidence type="ECO:0000313" key="1">
    <source>
        <dbReference type="EMBL" id="PSB01384.1"/>
    </source>
</evidence>
<comment type="caution">
    <text evidence="1">The sequence shown here is derived from an EMBL/GenBank/DDBJ whole genome shotgun (WGS) entry which is preliminary data.</text>
</comment>
<accession>A0A2T1BZK1</accession>
<evidence type="ECO:0000313" key="2">
    <source>
        <dbReference type="Proteomes" id="UP000238762"/>
    </source>
</evidence>
<name>A0A2T1BZK1_9CYAN</name>
<dbReference type="EMBL" id="PVWJ01000110">
    <property type="protein sequence ID" value="PSB01384.1"/>
    <property type="molecule type" value="Genomic_DNA"/>
</dbReference>
<dbReference type="AlphaFoldDB" id="A0A2T1BZK1"/>
<sequence>MAKVKRIAMITVYHSLNILETAFGVLPDPDCSVNIVKVAEVATDSLEEAFSLTNHIDSNWTNNPEVTAVPGKHRSTCVGDVLEKDGQKYRIAAFGFEKL</sequence>
<keyword evidence="2" id="KW-1185">Reference proteome</keyword>
<dbReference type="Proteomes" id="UP000238762">
    <property type="component" value="Unassembled WGS sequence"/>
</dbReference>
<dbReference type="OrthoDB" id="9897881at2"/>
<proteinExistence type="predicted"/>
<reference evidence="1 2" key="2">
    <citation type="submission" date="2018-03" db="EMBL/GenBank/DDBJ databases">
        <title>The ancient ancestry and fast evolution of plastids.</title>
        <authorList>
            <person name="Moore K.R."/>
            <person name="Magnabosco C."/>
            <person name="Momper L."/>
            <person name="Gold D.A."/>
            <person name="Bosak T."/>
            <person name="Fournier G.P."/>
        </authorList>
    </citation>
    <scope>NUCLEOTIDE SEQUENCE [LARGE SCALE GENOMIC DNA]</scope>
    <source>
        <strain evidence="1 2">CCAP 1448/3</strain>
    </source>
</reference>
<reference evidence="1 2" key="1">
    <citation type="submission" date="2018-02" db="EMBL/GenBank/DDBJ databases">
        <authorList>
            <person name="Cohen D.B."/>
            <person name="Kent A.D."/>
        </authorList>
    </citation>
    <scope>NUCLEOTIDE SEQUENCE [LARGE SCALE GENOMIC DNA]</scope>
    <source>
        <strain evidence="1 2">CCAP 1448/3</strain>
    </source>
</reference>
<dbReference type="RefSeq" id="WP_106290132.1">
    <property type="nucleotide sequence ID" value="NZ_CAWNTC010000141.1"/>
</dbReference>
<protein>
    <submittedName>
        <fullName evidence="1">Uncharacterized protein</fullName>
    </submittedName>
</protein>
<organism evidence="1 2">
    <name type="scientific">Merismopedia glauca CCAP 1448/3</name>
    <dbReference type="NCBI Taxonomy" id="1296344"/>
    <lineage>
        <taxon>Bacteria</taxon>
        <taxon>Bacillati</taxon>
        <taxon>Cyanobacteriota</taxon>
        <taxon>Cyanophyceae</taxon>
        <taxon>Synechococcales</taxon>
        <taxon>Merismopediaceae</taxon>
        <taxon>Merismopedia</taxon>
    </lineage>
</organism>
<gene>
    <name evidence="1" type="ORF">C7B64_18520</name>
</gene>